<dbReference type="EMBL" id="BK057799">
    <property type="protein sequence ID" value="DAE92348.1"/>
    <property type="molecule type" value="Genomic_DNA"/>
</dbReference>
<dbReference type="SUPFAM" id="SSF49265">
    <property type="entry name" value="Fibronectin type III"/>
    <property type="match status" value="1"/>
</dbReference>
<dbReference type="InterPro" id="IPR003961">
    <property type="entry name" value="FN3_dom"/>
</dbReference>
<reference evidence="2" key="1">
    <citation type="journal article" date="2021" name="Proc. Natl. Acad. Sci. U.S.A.">
        <title>A Catalog of Tens of Thousands of Viruses from Human Metagenomes Reveals Hidden Associations with Chronic Diseases.</title>
        <authorList>
            <person name="Tisza M.J."/>
            <person name="Buck C.B."/>
        </authorList>
    </citation>
    <scope>NUCLEOTIDE SEQUENCE</scope>
    <source>
        <strain evidence="2">CtZF426</strain>
    </source>
</reference>
<protein>
    <submittedName>
        <fullName evidence="2">FN3</fullName>
    </submittedName>
</protein>
<organism evidence="2">
    <name type="scientific">Siphoviridae sp. ctZF426</name>
    <dbReference type="NCBI Taxonomy" id="2827580"/>
    <lineage>
        <taxon>Viruses</taxon>
        <taxon>Duplodnaviria</taxon>
        <taxon>Heunggongvirae</taxon>
        <taxon>Uroviricota</taxon>
        <taxon>Caudoviricetes</taxon>
    </lineage>
</organism>
<evidence type="ECO:0000313" key="2">
    <source>
        <dbReference type="EMBL" id="DAE92348.1"/>
    </source>
</evidence>
<dbReference type="Gene3D" id="2.60.40.10">
    <property type="entry name" value="Immunoglobulins"/>
    <property type="match status" value="1"/>
</dbReference>
<proteinExistence type="predicted"/>
<dbReference type="InterPro" id="IPR036116">
    <property type="entry name" value="FN3_sf"/>
</dbReference>
<name>A0A8S5RT57_9CAUD</name>
<dbReference type="Pfam" id="PF00041">
    <property type="entry name" value="fn3"/>
    <property type="match status" value="1"/>
</dbReference>
<dbReference type="PROSITE" id="PS50853">
    <property type="entry name" value="FN3"/>
    <property type="match status" value="1"/>
</dbReference>
<feature type="domain" description="Fibronectin type-III" evidence="1">
    <location>
        <begin position="407"/>
        <end position="510"/>
    </location>
</feature>
<dbReference type="CDD" id="cd00063">
    <property type="entry name" value="FN3"/>
    <property type="match status" value="1"/>
</dbReference>
<sequence length="690" mass="73708">MPVLPNAYARGLAMRYVAYEVDGGRIGVLPDLLNGTWTVPRQDTPTLTLSYPSGDLGVRGGLLDGALEVAVELSYDGETWVEPYNGRFMTQSSEWNSLGDGTDSRRVELIHVGNRLEQALVWEVPEEAKASDGKYKFNSKNAGAILRTLWDAAVRRGWGASLGADFSAALDSAGQRWATITTLAFDPSATVLQVLKALSGMGMVDYRWRGRSLQVYNADGALARENTGLVWRLAGNLSAPESKDWGQLCTHVLVKGDEGKTWVFENPEAPAGLPRTEKVVDAGGVELEDTARAVAKATLASGANAAEEVKREWEAAGVPWQPFRDYQPGDWVMVERGPGRLERMRVAQTSVSRTETGRVSGHTTFGTALDDILSRVVKQQRGITGAASSAGGLVKPDPPSAKHVPRAPEGLVVSSVAVVRDDGSVRASVSLAWGAVTTDKDGVAVDVVGYEVSYRQLPSVRGPLYPVASGESVQIGGLGAGVEYAFMVRALSADGGGAWSAEVSHVTAVDVEPPPVPSVPVLSQTLGVLGVYWDGLGAGGQGMPADYDHVEVSVAVPGAAPGRFTEMPRPMQRTNLAGLELREWEVVLRTVDRSGNKSAWSATARVTLEQNIDTEAIAQKVEEKLAAGDALQRAARAETLKEMKKLTDDMTQVALDLVKTGPYPPDAGVVDKTQWVSPDARIFVLKKQGD</sequence>
<accession>A0A8S5RT57</accession>
<evidence type="ECO:0000259" key="1">
    <source>
        <dbReference type="PROSITE" id="PS50853"/>
    </source>
</evidence>
<dbReference type="InterPro" id="IPR013783">
    <property type="entry name" value="Ig-like_fold"/>
</dbReference>